<dbReference type="InterPro" id="IPR051016">
    <property type="entry name" value="Diverse_Substrate_AcTransf"/>
</dbReference>
<evidence type="ECO:0000256" key="2">
    <source>
        <dbReference type="ARBA" id="ARBA00023315"/>
    </source>
</evidence>
<sequence length="161" mass="18686">MDFEIRRALPEDIPAILQLIQELAVYEKEPEAVEINEATLLQYGFSEEAFFNCYVAEFRKEVIGMALFYPRFSTWKGKSIHLEDLIVTQKMRGKGVGRALLDKVVAYAHQQQLKRVEWVVLDWNTPAVEFYNSYGANVMQEWNTVHLDEQGIQNAIEKINT</sequence>
<dbReference type="PROSITE" id="PS51186">
    <property type="entry name" value="GNAT"/>
    <property type="match status" value="1"/>
</dbReference>
<proteinExistence type="predicted"/>
<keyword evidence="5" id="KW-1185">Reference proteome</keyword>
<name>A0ABQ1SKK0_9FLAO</name>
<evidence type="ECO:0000313" key="5">
    <source>
        <dbReference type="Proteomes" id="UP000599179"/>
    </source>
</evidence>
<dbReference type="InterPro" id="IPR000182">
    <property type="entry name" value="GNAT_dom"/>
</dbReference>
<dbReference type="CDD" id="cd04301">
    <property type="entry name" value="NAT_SF"/>
    <property type="match status" value="1"/>
</dbReference>
<evidence type="ECO:0000313" key="4">
    <source>
        <dbReference type="EMBL" id="GGE40695.1"/>
    </source>
</evidence>
<comment type="caution">
    <text evidence="4">The sequence shown here is derived from an EMBL/GenBank/DDBJ whole genome shotgun (WGS) entry which is preliminary data.</text>
</comment>
<evidence type="ECO:0000256" key="1">
    <source>
        <dbReference type="ARBA" id="ARBA00022679"/>
    </source>
</evidence>
<dbReference type="EMBL" id="BMGM01000009">
    <property type="protein sequence ID" value="GGE40695.1"/>
    <property type="molecule type" value="Genomic_DNA"/>
</dbReference>
<dbReference type="PANTHER" id="PTHR10545">
    <property type="entry name" value="DIAMINE N-ACETYLTRANSFERASE"/>
    <property type="match status" value="1"/>
</dbReference>
<evidence type="ECO:0000259" key="3">
    <source>
        <dbReference type="PROSITE" id="PS51186"/>
    </source>
</evidence>
<gene>
    <name evidence="4" type="ORF">GCM10010832_20960</name>
</gene>
<feature type="domain" description="N-acetyltransferase" evidence="3">
    <location>
        <begin position="3"/>
        <end position="161"/>
    </location>
</feature>
<keyword evidence="2" id="KW-0012">Acyltransferase</keyword>
<organism evidence="4 5">
    <name type="scientific">Psychroflexus planctonicus</name>
    <dbReference type="NCBI Taxonomy" id="1526575"/>
    <lineage>
        <taxon>Bacteria</taxon>
        <taxon>Pseudomonadati</taxon>
        <taxon>Bacteroidota</taxon>
        <taxon>Flavobacteriia</taxon>
        <taxon>Flavobacteriales</taxon>
        <taxon>Flavobacteriaceae</taxon>
        <taxon>Psychroflexus</taxon>
    </lineage>
</organism>
<accession>A0ABQ1SKK0</accession>
<dbReference type="PANTHER" id="PTHR10545:SF29">
    <property type="entry name" value="GH14572P-RELATED"/>
    <property type="match status" value="1"/>
</dbReference>
<dbReference type="Pfam" id="PF00583">
    <property type="entry name" value="Acetyltransf_1"/>
    <property type="match status" value="1"/>
</dbReference>
<keyword evidence="1" id="KW-0808">Transferase</keyword>
<dbReference type="Proteomes" id="UP000599179">
    <property type="component" value="Unassembled WGS sequence"/>
</dbReference>
<protein>
    <submittedName>
        <fullName evidence="4">N-acetyltransferase</fullName>
    </submittedName>
</protein>
<dbReference type="InterPro" id="IPR016181">
    <property type="entry name" value="Acyl_CoA_acyltransferase"/>
</dbReference>
<dbReference type="Gene3D" id="3.40.630.30">
    <property type="match status" value="1"/>
</dbReference>
<reference evidence="5" key="1">
    <citation type="journal article" date="2019" name="Int. J. Syst. Evol. Microbiol.">
        <title>The Global Catalogue of Microorganisms (GCM) 10K type strain sequencing project: providing services to taxonomists for standard genome sequencing and annotation.</title>
        <authorList>
            <consortium name="The Broad Institute Genomics Platform"/>
            <consortium name="The Broad Institute Genome Sequencing Center for Infectious Disease"/>
            <person name="Wu L."/>
            <person name="Ma J."/>
        </authorList>
    </citation>
    <scope>NUCLEOTIDE SEQUENCE [LARGE SCALE GENOMIC DNA]</scope>
    <source>
        <strain evidence="5">CGMCC 1.12931</strain>
    </source>
</reference>
<dbReference type="RefSeq" id="WP_188459081.1">
    <property type="nucleotide sequence ID" value="NZ_BMGM01000009.1"/>
</dbReference>
<dbReference type="SUPFAM" id="SSF55729">
    <property type="entry name" value="Acyl-CoA N-acyltransferases (Nat)"/>
    <property type="match status" value="1"/>
</dbReference>